<keyword evidence="4" id="KW-0949">S-adenosyl-L-methionine</keyword>
<evidence type="ECO:0000313" key="8">
    <source>
        <dbReference type="EMBL" id="PJZ74000.1"/>
    </source>
</evidence>
<evidence type="ECO:0000256" key="3">
    <source>
        <dbReference type="ARBA" id="ARBA00022679"/>
    </source>
</evidence>
<dbReference type="OrthoDB" id="9782855at2"/>
<dbReference type="InterPro" id="IPR029063">
    <property type="entry name" value="SAM-dependent_MTases_sf"/>
</dbReference>
<keyword evidence="3" id="KW-0808">Transferase</keyword>
<feature type="active site" evidence="6">
    <location>
        <position position="401"/>
    </location>
</feature>
<dbReference type="Proteomes" id="UP000231990">
    <property type="component" value="Unassembled WGS sequence"/>
</dbReference>
<dbReference type="Gene3D" id="3.40.50.150">
    <property type="entry name" value="Vaccinia Virus protein VP39"/>
    <property type="match status" value="1"/>
</dbReference>
<dbReference type="InterPro" id="IPR050723">
    <property type="entry name" value="CFA/CMAS"/>
</dbReference>
<dbReference type="CDD" id="cd02440">
    <property type="entry name" value="AdoMet_MTases"/>
    <property type="match status" value="1"/>
</dbReference>
<dbReference type="GO" id="GO:0032259">
    <property type="term" value="P:methylation"/>
    <property type="evidence" value="ECO:0007669"/>
    <property type="project" value="UniProtKB-KW"/>
</dbReference>
<dbReference type="EMBL" id="NPDZ01000003">
    <property type="protein sequence ID" value="PJZ74000.1"/>
    <property type="molecule type" value="Genomic_DNA"/>
</dbReference>
<comment type="caution">
    <text evidence="8">The sequence shown here is derived from an EMBL/GenBank/DDBJ whole genome shotgun (WGS) entry which is preliminary data.</text>
</comment>
<evidence type="ECO:0000313" key="9">
    <source>
        <dbReference type="Proteomes" id="UP000231962"/>
    </source>
</evidence>
<dbReference type="PANTHER" id="PTHR43667">
    <property type="entry name" value="CYCLOPROPANE-FATTY-ACYL-PHOSPHOLIPID SYNTHASE"/>
    <property type="match status" value="1"/>
</dbReference>
<evidence type="ECO:0000256" key="5">
    <source>
        <dbReference type="ARBA" id="ARBA00023098"/>
    </source>
</evidence>
<proteinExistence type="inferred from homology"/>
<comment type="similarity">
    <text evidence="1">Belongs to the CFA/CMAS family.</text>
</comment>
<keyword evidence="9" id="KW-1185">Reference proteome</keyword>
<dbReference type="GO" id="GO:0008168">
    <property type="term" value="F:methyltransferase activity"/>
    <property type="evidence" value="ECO:0007669"/>
    <property type="project" value="UniProtKB-KW"/>
</dbReference>
<evidence type="ECO:0000256" key="2">
    <source>
        <dbReference type="ARBA" id="ARBA00022603"/>
    </source>
</evidence>
<evidence type="ECO:0000313" key="7">
    <source>
        <dbReference type="EMBL" id="PJZ70792.1"/>
    </source>
</evidence>
<evidence type="ECO:0000256" key="4">
    <source>
        <dbReference type="ARBA" id="ARBA00022691"/>
    </source>
</evidence>
<dbReference type="AlphaFoldDB" id="A0A2M9ZPI5"/>
<keyword evidence="5" id="KW-0443">Lipid metabolism</keyword>
<evidence type="ECO:0000313" key="10">
    <source>
        <dbReference type="Proteomes" id="UP000231990"/>
    </source>
</evidence>
<protein>
    <submittedName>
        <fullName evidence="8">Cyclopropane-fatty-acyl-phospholipid synthase</fullName>
    </submittedName>
</protein>
<evidence type="ECO:0000256" key="1">
    <source>
        <dbReference type="ARBA" id="ARBA00010815"/>
    </source>
</evidence>
<keyword evidence="2" id="KW-0489">Methyltransferase</keyword>
<gene>
    <name evidence="7" type="ORF">CH360_04585</name>
    <name evidence="8" type="ORF">CH373_07725</name>
</gene>
<reference evidence="9 10" key="1">
    <citation type="submission" date="2017-07" db="EMBL/GenBank/DDBJ databases">
        <title>Leptospira spp. isolated from tropical soils.</title>
        <authorList>
            <person name="Thibeaux R."/>
            <person name="Iraola G."/>
            <person name="Ferres I."/>
            <person name="Bierque E."/>
            <person name="Girault D."/>
            <person name="Soupe-Gilbert M.-E."/>
            <person name="Picardeau M."/>
            <person name="Goarant C."/>
        </authorList>
    </citation>
    <scope>NUCLEOTIDE SEQUENCE [LARGE SCALE GENOMIC DNA]</scope>
    <source>
        <strain evidence="8 10">FH1-B-B1</strain>
        <strain evidence="7 9">FH1-B-C1</strain>
    </source>
</reference>
<name>A0A2M9ZPI5_9LEPT</name>
<dbReference type="SUPFAM" id="SSF53335">
    <property type="entry name" value="S-adenosyl-L-methionine-dependent methyltransferases"/>
    <property type="match status" value="1"/>
</dbReference>
<sequence length="428" mass="49496">MKTAHESLEFSSVNSGENYRFYKNIFFKVLSNLKRGSLRILSSNGGQCYLGNPELPDDPEFHRAMIQIKDPAFFKKVALQGDIGFAESYINGDWDTDDIRSVICWFLLNLEGTPSVSGSSKNFLHLTLMNLGSRMAHVFRKNSLKGSRRNIVVHYDLGNDFYSKFLDHTMTYSCAYFSDKNASLEEAQLSKIENLCKKLRLKETDHVLEIGTGWAGFSTFAASKYGCKVTTYTISEEQYKFALEKIESLQLQDKVTVKLEDYRKVKGVYDKIVTVEMLEAVGEQYFEDFFSMCNRVLKKDGLMAHQIITCPDSRYESFRKGVDFIQKHIFPGSLIPSLERINRAINRTSDMFLHELEDIGRFYDRTLTSWLQKFESNLASIRSMGFDESFIRKWKYYFSYCAAAFYMRNISVVQVVYTRPNNLNLSKE</sequence>
<dbReference type="GO" id="GO:0008610">
    <property type="term" value="P:lipid biosynthetic process"/>
    <property type="evidence" value="ECO:0007669"/>
    <property type="project" value="InterPro"/>
</dbReference>
<dbReference type="Proteomes" id="UP000231962">
    <property type="component" value="Unassembled WGS sequence"/>
</dbReference>
<dbReference type="EMBL" id="NPDY01000002">
    <property type="protein sequence ID" value="PJZ70792.1"/>
    <property type="molecule type" value="Genomic_DNA"/>
</dbReference>
<dbReference type="Pfam" id="PF02353">
    <property type="entry name" value="CMAS"/>
    <property type="match status" value="1"/>
</dbReference>
<accession>A0A2M9ZPI5</accession>
<dbReference type="PANTHER" id="PTHR43667:SF2">
    <property type="entry name" value="FATTY ACID C-METHYL TRANSFERASE"/>
    <property type="match status" value="1"/>
</dbReference>
<evidence type="ECO:0000256" key="6">
    <source>
        <dbReference type="PIRSR" id="PIRSR003085-1"/>
    </source>
</evidence>
<dbReference type="RefSeq" id="WP_100712798.1">
    <property type="nucleotide sequence ID" value="NZ_NPDY01000002.1"/>
</dbReference>
<dbReference type="InterPro" id="IPR003333">
    <property type="entry name" value="CMAS"/>
</dbReference>
<dbReference type="PIRSF" id="PIRSF003085">
    <property type="entry name" value="CMAS"/>
    <property type="match status" value="1"/>
</dbReference>
<organism evidence="8 10">
    <name type="scientific">Leptospira perolatii</name>
    <dbReference type="NCBI Taxonomy" id="2023191"/>
    <lineage>
        <taxon>Bacteria</taxon>
        <taxon>Pseudomonadati</taxon>
        <taxon>Spirochaetota</taxon>
        <taxon>Spirochaetia</taxon>
        <taxon>Leptospirales</taxon>
        <taxon>Leptospiraceae</taxon>
        <taxon>Leptospira</taxon>
    </lineage>
</organism>